<evidence type="ECO:0000256" key="19">
    <source>
        <dbReference type="ARBA" id="ARBA00060276"/>
    </source>
</evidence>
<dbReference type="InterPro" id="IPR000873">
    <property type="entry name" value="AMP-dep_synth/lig_dom"/>
</dbReference>
<evidence type="ECO:0000256" key="16">
    <source>
        <dbReference type="ARBA" id="ARBA00041297"/>
    </source>
</evidence>
<comment type="caution">
    <text evidence="25">The sequence shown here is derived from an EMBL/GenBank/DDBJ whole genome shotgun (WGS) entry which is preliminary data.</text>
</comment>
<dbReference type="PANTHER" id="PTHR43107:SF24">
    <property type="entry name" value="AMP-BINDING DOMAIN-CONTAINING PROTEIN"/>
    <property type="match status" value="1"/>
</dbReference>
<dbReference type="GO" id="GO:0005324">
    <property type="term" value="F:long-chain fatty acid transmembrane transporter activity"/>
    <property type="evidence" value="ECO:0007669"/>
    <property type="project" value="TreeGrafter"/>
</dbReference>
<dbReference type="PANTHER" id="PTHR43107">
    <property type="entry name" value="LONG-CHAIN FATTY ACID TRANSPORT PROTEIN"/>
    <property type="match status" value="1"/>
</dbReference>
<keyword evidence="8" id="KW-0276">Fatty acid metabolism</keyword>
<evidence type="ECO:0000256" key="20">
    <source>
        <dbReference type="ARBA" id="ARBA00068795"/>
    </source>
</evidence>
<evidence type="ECO:0000256" key="10">
    <source>
        <dbReference type="ARBA" id="ARBA00022989"/>
    </source>
</evidence>
<dbReference type="InterPro" id="IPR025110">
    <property type="entry name" value="AMP-bd_C"/>
</dbReference>
<comment type="similarity">
    <text evidence="2">Belongs to the ATP-dependent AMP-binding enzyme family.</text>
</comment>
<dbReference type="GO" id="GO:0005886">
    <property type="term" value="C:plasma membrane"/>
    <property type="evidence" value="ECO:0007669"/>
    <property type="project" value="UniProtKB-SubCell"/>
</dbReference>
<evidence type="ECO:0000256" key="5">
    <source>
        <dbReference type="ARBA" id="ARBA00022598"/>
    </source>
</evidence>
<feature type="transmembrane region" description="Helical" evidence="22">
    <location>
        <begin position="12"/>
        <end position="30"/>
    </location>
</feature>
<name>A0AAV5W3F3_9BILA</name>
<evidence type="ECO:0000256" key="9">
    <source>
        <dbReference type="ARBA" id="ARBA00022840"/>
    </source>
</evidence>
<dbReference type="GO" id="GO:0005524">
    <property type="term" value="F:ATP binding"/>
    <property type="evidence" value="ECO:0007669"/>
    <property type="project" value="UniProtKB-KW"/>
</dbReference>
<keyword evidence="7" id="KW-0547">Nucleotide-binding</keyword>
<dbReference type="EMBL" id="BTSY01000004">
    <property type="protein sequence ID" value="GMT25003.1"/>
    <property type="molecule type" value="Genomic_DNA"/>
</dbReference>
<dbReference type="FunFam" id="3.40.50.12780:FF:000019">
    <property type="entry name" value="Long-chain fatty acid transporter"/>
    <property type="match status" value="1"/>
</dbReference>
<sequence length="659" mass="73893">SDLVPSLRALSNSKEVSLMAVCLAVLGLLFHQMHLQLACFAALSLYIALFHGDFWYRSFLTLNRDLSGLLLIIRIKIDCWRRLHANESIDKIWLEIVRQKPNKLAMVDIESGRKYTFDQFNALINQYANLFQEIGLRSGDCVAIYMENSTDFIAAWMGMAKIGVVSAWINSNLKSDPLAHCIVTGKAKLILTTPGLEKNVSSLLSDGKLSMDSQSVLVLGETKEFQSIHKKLERISKQEPEQKDAIDFKNVLCFIYTSGTTGLPKAAVMKHFRYYSMVSGTAMSFGIHGEDRIYIAMPIYHTAAGIIGVGQTLIRGSCCVVRKKFSASNFWKDCVKYECTASQYIGEICRYLLAQKPVPEEKVHRMRLMYGNGLRAEIWQPFVDRFHVSIGEVYGSTEGTSTLVNIDGRVGACGFLPISPLTKKLHPVRLVKVDEVTGEILRRDDGLCIPCNPGETGAMVSTIRKNNPLLQFEGYLNKNETTKKILHDVFAEGDSCFLSGDLLHLDRLGYVYFKDRTGDTYRWKGENVSTTEVEAVVHPIDSVADATVYGVTVPGHEGRAGMVAVVKKSQSMPDEELIAIVEERLMSSLAGYALPIFIRLCASLDRTGTFKLVKTNLQRLSYSLEVESDRVFFLDPKLRHYTRLNDQTRRNIDRAVLSL</sequence>
<dbReference type="AlphaFoldDB" id="A0AAV5W3F3"/>
<feature type="domain" description="AMP-dependent synthetase/ligase" evidence="23">
    <location>
        <begin position="97"/>
        <end position="443"/>
    </location>
</feature>
<dbReference type="InterPro" id="IPR020845">
    <property type="entry name" value="AMP-binding_CS"/>
</dbReference>
<evidence type="ECO:0000256" key="6">
    <source>
        <dbReference type="ARBA" id="ARBA00022692"/>
    </source>
</evidence>
<reference evidence="25" key="1">
    <citation type="submission" date="2023-10" db="EMBL/GenBank/DDBJ databases">
        <title>Genome assembly of Pristionchus species.</title>
        <authorList>
            <person name="Yoshida K."/>
            <person name="Sommer R.J."/>
        </authorList>
    </citation>
    <scope>NUCLEOTIDE SEQUENCE</scope>
    <source>
        <strain evidence="25">RS5133</strain>
    </source>
</reference>
<keyword evidence="11" id="KW-0445">Lipid transport</keyword>
<evidence type="ECO:0000256" key="15">
    <source>
        <dbReference type="ARBA" id="ARBA00036527"/>
    </source>
</evidence>
<dbReference type="InterPro" id="IPR042099">
    <property type="entry name" value="ANL_N_sf"/>
</dbReference>
<comment type="function">
    <text evidence="19">Acyl-CoA synthetase required for both the import of long chain fatty acids (LCFAs) (C14-C18) and the activation very long chain fatty acids (VLCFAs) (C20-C26) by esterification of the fatty acids into metabolically active CoA-thioesters for subsequent degradation or incorporation into phospholipids. The transport and fatty acyl-CoA synthetase activities are genetically separable and are thus independent activities. Esterifies VLCFAs in the peroxisome matrix. The VLCFAs are actively transported into peroxisomes by a PXA1-PXA2 heterodimeric transporter in the peroxisomal membrane.</text>
</comment>
<dbReference type="GO" id="GO:0005778">
    <property type="term" value="C:peroxisomal membrane"/>
    <property type="evidence" value="ECO:0007669"/>
    <property type="project" value="UniProtKB-SubCell"/>
</dbReference>
<dbReference type="Gene3D" id="3.40.50.12780">
    <property type="entry name" value="N-terminal domain of ligase-like"/>
    <property type="match status" value="1"/>
</dbReference>
<evidence type="ECO:0000259" key="23">
    <source>
        <dbReference type="Pfam" id="PF00501"/>
    </source>
</evidence>
<keyword evidence="4" id="KW-1003">Cell membrane</keyword>
<keyword evidence="13" id="KW-0576">Peroxisome</keyword>
<evidence type="ECO:0000256" key="7">
    <source>
        <dbReference type="ARBA" id="ARBA00022741"/>
    </source>
</evidence>
<keyword evidence="5" id="KW-0436">Ligase</keyword>
<keyword evidence="6 22" id="KW-0812">Transmembrane</keyword>
<protein>
    <recommendedName>
        <fullName evidence="20">Very long-chain fatty acid transport protein</fullName>
        <ecNumber evidence="14">6.2.1.3</ecNumber>
    </recommendedName>
    <alternativeName>
        <fullName evidence="16">Long-chain-fatty-acid--CoA ligase</fullName>
    </alternativeName>
    <alternativeName>
        <fullName evidence="21">Very-long-chain acyl-CoA synthetase</fullName>
    </alternativeName>
</protein>
<evidence type="ECO:0000256" key="17">
    <source>
        <dbReference type="ARBA" id="ARBA00046271"/>
    </source>
</evidence>
<evidence type="ECO:0000259" key="24">
    <source>
        <dbReference type="Pfam" id="PF13193"/>
    </source>
</evidence>
<evidence type="ECO:0000256" key="2">
    <source>
        <dbReference type="ARBA" id="ARBA00006432"/>
    </source>
</evidence>
<dbReference type="GO" id="GO:0004467">
    <property type="term" value="F:long-chain fatty acid-CoA ligase activity"/>
    <property type="evidence" value="ECO:0007669"/>
    <property type="project" value="UniProtKB-EC"/>
</dbReference>
<dbReference type="Pfam" id="PF13193">
    <property type="entry name" value="AMP-binding_C"/>
    <property type="match status" value="1"/>
</dbReference>
<feature type="transmembrane region" description="Helical" evidence="22">
    <location>
        <begin position="37"/>
        <end position="56"/>
    </location>
</feature>
<evidence type="ECO:0000256" key="22">
    <source>
        <dbReference type="SAM" id="Phobius"/>
    </source>
</evidence>
<evidence type="ECO:0000256" key="3">
    <source>
        <dbReference type="ARBA" id="ARBA00022448"/>
    </source>
</evidence>
<dbReference type="FunFam" id="3.30.300.30:FF:000002">
    <property type="entry name" value="Long-chain fatty acid transport protein 1"/>
    <property type="match status" value="1"/>
</dbReference>
<keyword evidence="12 22" id="KW-0472">Membrane</keyword>
<keyword evidence="26" id="KW-1185">Reference proteome</keyword>
<feature type="domain" description="AMP-binding enzyme C-terminal" evidence="24">
    <location>
        <begin position="532"/>
        <end position="611"/>
    </location>
</feature>
<dbReference type="PROSITE" id="PS00455">
    <property type="entry name" value="AMP_BINDING"/>
    <property type="match status" value="1"/>
</dbReference>
<dbReference type="GO" id="GO:0005789">
    <property type="term" value="C:endoplasmic reticulum membrane"/>
    <property type="evidence" value="ECO:0007669"/>
    <property type="project" value="TreeGrafter"/>
</dbReference>
<evidence type="ECO:0000256" key="11">
    <source>
        <dbReference type="ARBA" id="ARBA00023055"/>
    </source>
</evidence>
<accession>A0AAV5W3F3</accession>
<dbReference type="Gene3D" id="3.30.300.30">
    <property type="match status" value="1"/>
</dbReference>
<keyword evidence="9" id="KW-0067">ATP-binding</keyword>
<evidence type="ECO:0000256" key="13">
    <source>
        <dbReference type="ARBA" id="ARBA00023140"/>
    </source>
</evidence>
<comment type="catalytic activity">
    <reaction evidence="15">
        <text>a very long-chain fatty acid + ATP + CoA = a very long-chain fatty acyl-CoA + AMP + diphosphate</text>
        <dbReference type="Rhea" id="RHEA:54536"/>
        <dbReference type="ChEBI" id="CHEBI:30616"/>
        <dbReference type="ChEBI" id="CHEBI:33019"/>
        <dbReference type="ChEBI" id="CHEBI:57287"/>
        <dbReference type="ChEBI" id="CHEBI:58950"/>
        <dbReference type="ChEBI" id="CHEBI:138261"/>
        <dbReference type="ChEBI" id="CHEBI:456215"/>
    </reaction>
    <physiologicalReaction direction="left-to-right" evidence="15">
        <dbReference type="Rhea" id="RHEA:54537"/>
    </physiologicalReaction>
</comment>
<organism evidence="25 26">
    <name type="scientific">Pristionchus fissidentatus</name>
    <dbReference type="NCBI Taxonomy" id="1538716"/>
    <lineage>
        <taxon>Eukaryota</taxon>
        <taxon>Metazoa</taxon>
        <taxon>Ecdysozoa</taxon>
        <taxon>Nematoda</taxon>
        <taxon>Chromadorea</taxon>
        <taxon>Rhabditida</taxon>
        <taxon>Rhabditina</taxon>
        <taxon>Diplogasteromorpha</taxon>
        <taxon>Diplogasteroidea</taxon>
        <taxon>Neodiplogasteridae</taxon>
        <taxon>Pristionchus</taxon>
    </lineage>
</organism>
<evidence type="ECO:0000256" key="12">
    <source>
        <dbReference type="ARBA" id="ARBA00023136"/>
    </source>
</evidence>
<comment type="catalytic activity">
    <reaction evidence="18">
        <text>tetracosanoate + ATP + CoA = tetracosanoyl-CoA + AMP + diphosphate</text>
        <dbReference type="Rhea" id="RHEA:33639"/>
        <dbReference type="ChEBI" id="CHEBI:30616"/>
        <dbReference type="ChEBI" id="CHEBI:31014"/>
        <dbReference type="ChEBI" id="CHEBI:33019"/>
        <dbReference type="ChEBI" id="CHEBI:57287"/>
        <dbReference type="ChEBI" id="CHEBI:65052"/>
        <dbReference type="ChEBI" id="CHEBI:456215"/>
    </reaction>
    <physiologicalReaction direction="left-to-right" evidence="18">
        <dbReference type="Rhea" id="RHEA:33640"/>
    </physiologicalReaction>
</comment>
<proteinExistence type="inferred from homology"/>
<keyword evidence="8" id="KW-0443">Lipid metabolism</keyword>
<evidence type="ECO:0000256" key="8">
    <source>
        <dbReference type="ARBA" id="ARBA00022832"/>
    </source>
</evidence>
<dbReference type="EC" id="6.2.1.3" evidence="14"/>
<gene>
    <name evidence="25" type="ORF">PFISCL1PPCAC_16300</name>
</gene>
<evidence type="ECO:0000313" key="25">
    <source>
        <dbReference type="EMBL" id="GMT25003.1"/>
    </source>
</evidence>
<dbReference type="SUPFAM" id="SSF56801">
    <property type="entry name" value="Acetyl-CoA synthetase-like"/>
    <property type="match status" value="1"/>
</dbReference>
<dbReference type="Proteomes" id="UP001432322">
    <property type="component" value="Unassembled WGS sequence"/>
</dbReference>
<evidence type="ECO:0000256" key="21">
    <source>
        <dbReference type="ARBA" id="ARBA00078285"/>
    </source>
</evidence>
<evidence type="ECO:0000256" key="18">
    <source>
        <dbReference type="ARBA" id="ARBA00048666"/>
    </source>
</evidence>
<keyword evidence="10 22" id="KW-1133">Transmembrane helix</keyword>
<dbReference type="GO" id="GO:0044539">
    <property type="term" value="P:long-chain fatty acid import into cell"/>
    <property type="evidence" value="ECO:0007669"/>
    <property type="project" value="TreeGrafter"/>
</dbReference>
<feature type="non-terminal residue" evidence="25">
    <location>
        <position position="1"/>
    </location>
</feature>
<comment type="subcellular location">
    <subcellularLocation>
        <location evidence="1">Cell membrane</location>
        <topology evidence="1">Multi-pass membrane protein</topology>
    </subcellularLocation>
    <subcellularLocation>
        <location evidence="17">Peroxisome membrane</location>
    </subcellularLocation>
</comment>
<evidence type="ECO:0000256" key="4">
    <source>
        <dbReference type="ARBA" id="ARBA00022475"/>
    </source>
</evidence>
<evidence type="ECO:0000256" key="1">
    <source>
        <dbReference type="ARBA" id="ARBA00004651"/>
    </source>
</evidence>
<evidence type="ECO:0000256" key="14">
    <source>
        <dbReference type="ARBA" id="ARBA00026121"/>
    </source>
</evidence>
<dbReference type="Pfam" id="PF00501">
    <property type="entry name" value="AMP-binding"/>
    <property type="match status" value="1"/>
</dbReference>
<keyword evidence="3" id="KW-0813">Transport</keyword>
<evidence type="ECO:0000313" key="26">
    <source>
        <dbReference type="Proteomes" id="UP001432322"/>
    </source>
</evidence>
<dbReference type="InterPro" id="IPR045851">
    <property type="entry name" value="AMP-bd_C_sf"/>
</dbReference>